<name>A0A518B2T0_9BACT</name>
<feature type="domain" description="Phage terminase large subunit GpA ATPase" evidence="2">
    <location>
        <begin position="8"/>
        <end position="258"/>
    </location>
</feature>
<protein>
    <submittedName>
        <fullName evidence="4">Phage terminase large subunit (GpA)</fullName>
    </submittedName>
</protein>
<feature type="region of interest" description="Disordered" evidence="1">
    <location>
        <begin position="572"/>
        <end position="593"/>
    </location>
</feature>
<accession>A0A518B2T0</accession>
<dbReference type="Pfam" id="PF05876">
    <property type="entry name" value="GpA_ATPase"/>
    <property type="match status" value="1"/>
</dbReference>
<evidence type="ECO:0000256" key="1">
    <source>
        <dbReference type="SAM" id="MobiDB-lite"/>
    </source>
</evidence>
<dbReference type="EMBL" id="CP036279">
    <property type="protein sequence ID" value="QDU61244.1"/>
    <property type="molecule type" value="Genomic_DNA"/>
</dbReference>
<proteinExistence type="predicted"/>
<feature type="domain" description="Terminase large subunit GpA endonuclease" evidence="3">
    <location>
        <begin position="297"/>
        <end position="566"/>
    </location>
</feature>
<dbReference type="KEGG" id="knv:Pan216_20980"/>
<dbReference type="Gene3D" id="3.40.50.300">
    <property type="entry name" value="P-loop containing nucleotide triphosphate hydrolases"/>
    <property type="match status" value="1"/>
</dbReference>
<dbReference type="InterPro" id="IPR046453">
    <property type="entry name" value="GpA_ATPase"/>
</dbReference>
<dbReference type="GO" id="GO:0016887">
    <property type="term" value="F:ATP hydrolysis activity"/>
    <property type="evidence" value="ECO:0007669"/>
    <property type="project" value="InterPro"/>
</dbReference>
<dbReference type="OrthoDB" id="5181253at2"/>
<dbReference type="InterPro" id="IPR046454">
    <property type="entry name" value="GpA_endonuclease"/>
</dbReference>
<keyword evidence="5" id="KW-1185">Reference proteome</keyword>
<dbReference type="InterPro" id="IPR027417">
    <property type="entry name" value="P-loop_NTPase"/>
</dbReference>
<dbReference type="AlphaFoldDB" id="A0A518B2T0"/>
<evidence type="ECO:0000259" key="2">
    <source>
        <dbReference type="Pfam" id="PF05876"/>
    </source>
</evidence>
<dbReference type="Proteomes" id="UP000317093">
    <property type="component" value="Chromosome"/>
</dbReference>
<gene>
    <name evidence="4" type="ORF">Pan216_20980</name>
</gene>
<dbReference type="Pfam" id="PF20454">
    <property type="entry name" value="GpA_nuclease"/>
    <property type="match status" value="1"/>
</dbReference>
<sequence length="593" mass="67397">MYYGSDVSAVAGYWSHTRFPYSREPLQMLDDPQIEGIILSWGTQLGKTTLLGASVCWTADNRPGSIMIACPNQDSAHEHNDTKLIPALESCRSVARRLPPKHQRNKSRLDLGDRWIYYAWSGSATTLSGRTVAMLAITEVNLWGTLIKEGDPVKMARDRLKAIPGSRKKILIEGKPTIKGQCAITRAYEQSDMRRFHVPCPHCGEYQELKQGNLVWDKRPDGTSCPDFASKTTRYRCEHCGQDISEDRKVLMLRRGVWVPAGQRVEPLPVTAHGGDGASLAPTYRLVGEKSNPSRFAGFHLSSLYSNVIPWGEYAREWLEVQGDLEELRAFINSWTCEPWEVRSRASDEDEIRTHIQDYKIGTVPGPTLSLISTVDVQHNGLWFVVRAWSYLASSWLVDYGFLEGWDALDELFQLTYEGTDGEIHTIRTCWIDSGDGTRTDEIYEYCAKHRGFCVPLKGSRQYGLKGLLQPMKLQYRQLEGWMIDAGQARDRLYDSRLNVTCGAPGYWAIPLDVGEDYLKSIVSWKREEEEDRKTGEKRHRWVSVSKTFEHLADCEVYQEAAAARYKFAMRRPGGAKRRPRSLGRRKSTPGGW</sequence>
<dbReference type="RefSeq" id="WP_145257859.1">
    <property type="nucleotide sequence ID" value="NZ_CP036279.1"/>
</dbReference>
<evidence type="ECO:0000313" key="5">
    <source>
        <dbReference type="Proteomes" id="UP000317093"/>
    </source>
</evidence>
<dbReference type="GO" id="GO:0004519">
    <property type="term" value="F:endonuclease activity"/>
    <property type="evidence" value="ECO:0007669"/>
    <property type="project" value="InterPro"/>
</dbReference>
<organism evidence="4 5">
    <name type="scientific">Kolteria novifilia</name>
    <dbReference type="NCBI Taxonomy" id="2527975"/>
    <lineage>
        <taxon>Bacteria</taxon>
        <taxon>Pseudomonadati</taxon>
        <taxon>Planctomycetota</taxon>
        <taxon>Planctomycetia</taxon>
        <taxon>Kolteriales</taxon>
        <taxon>Kolteriaceae</taxon>
        <taxon>Kolteria</taxon>
    </lineage>
</organism>
<evidence type="ECO:0000259" key="3">
    <source>
        <dbReference type="Pfam" id="PF20454"/>
    </source>
</evidence>
<evidence type="ECO:0000313" key="4">
    <source>
        <dbReference type="EMBL" id="QDU61244.1"/>
    </source>
</evidence>
<reference evidence="4 5" key="1">
    <citation type="submission" date="2019-02" db="EMBL/GenBank/DDBJ databases">
        <title>Deep-cultivation of Planctomycetes and their phenomic and genomic characterization uncovers novel biology.</title>
        <authorList>
            <person name="Wiegand S."/>
            <person name="Jogler M."/>
            <person name="Boedeker C."/>
            <person name="Pinto D."/>
            <person name="Vollmers J."/>
            <person name="Rivas-Marin E."/>
            <person name="Kohn T."/>
            <person name="Peeters S.H."/>
            <person name="Heuer A."/>
            <person name="Rast P."/>
            <person name="Oberbeckmann S."/>
            <person name="Bunk B."/>
            <person name="Jeske O."/>
            <person name="Meyerdierks A."/>
            <person name="Storesund J.E."/>
            <person name="Kallscheuer N."/>
            <person name="Luecker S."/>
            <person name="Lage O.M."/>
            <person name="Pohl T."/>
            <person name="Merkel B.J."/>
            <person name="Hornburger P."/>
            <person name="Mueller R.-W."/>
            <person name="Bruemmer F."/>
            <person name="Labrenz M."/>
            <person name="Spormann A.M."/>
            <person name="Op den Camp H."/>
            <person name="Overmann J."/>
            <person name="Amann R."/>
            <person name="Jetten M.S.M."/>
            <person name="Mascher T."/>
            <person name="Medema M.H."/>
            <person name="Devos D.P."/>
            <person name="Kaster A.-K."/>
            <person name="Ovreas L."/>
            <person name="Rohde M."/>
            <person name="Galperin M.Y."/>
            <person name="Jogler C."/>
        </authorList>
    </citation>
    <scope>NUCLEOTIDE SEQUENCE [LARGE SCALE GENOMIC DNA]</scope>
    <source>
        <strain evidence="4 5">Pan216</strain>
    </source>
</reference>